<protein>
    <submittedName>
        <fullName evidence="2">Uncharacterized protein</fullName>
    </submittedName>
</protein>
<gene>
    <name evidence="2" type="ORF">SAMN05660662_1075</name>
</gene>
<evidence type="ECO:0000313" key="2">
    <source>
        <dbReference type="EMBL" id="SDF09374.1"/>
    </source>
</evidence>
<evidence type="ECO:0000313" key="3">
    <source>
        <dbReference type="Proteomes" id="UP000199406"/>
    </source>
</evidence>
<dbReference type="OrthoDB" id="5190278at2"/>
<dbReference type="STRING" id="1550231.SAMN05660662_1075"/>
<reference evidence="3" key="1">
    <citation type="submission" date="2016-10" db="EMBL/GenBank/DDBJ databases">
        <authorList>
            <person name="Varghese N."/>
            <person name="Submissions S."/>
        </authorList>
    </citation>
    <scope>NUCLEOTIDE SEQUENCE [LARGE SCALE GENOMIC DNA]</scope>
    <source>
        <strain evidence="3">DSM 44268</strain>
    </source>
</reference>
<feature type="transmembrane region" description="Helical" evidence="1">
    <location>
        <begin position="39"/>
        <end position="60"/>
    </location>
</feature>
<accession>A0A1G7IA57</accession>
<keyword evidence="1" id="KW-0812">Transmembrane</keyword>
<feature type="transmembrane region" description="Helical" evidence="1">
    <location>
        <begin position="108"/>
        <end position="128"/>
    </location>
</feature>
<feature type="transmembrane region" description="Helical" evidence="1">
    <location>
        <begin position="72"/>
        <end position="96"/>
    </location>
</feature>
<dbReference type="Proteomes" id="UP000199406">
    <property type="component" value="Unassembled WGS sequence"/>
</dbReference>
<keyword evidence="3" id="KW-1185">Reference proteome</keyword>
<dbReference type="RefSeq" id="WP_091763989.1">
    <property type="nucleotide sequence ID" value="NZ_FNBT01000001.1"/>
</dbReference>
<evidence type="ECO:0000256" key="1">
    <source>
        <dbReference type="SAM" id="Phobius"/>
    </source>
</evidence>
<proteinExistence type="predicted"/>
<dbReference type="EMBL" id="FNBT01000001">
    <property type="protein sequence ID" value="SDF09374.1"/>
    <property type="molecule type" value="Genomic_DNA"/>
</dbReference>
<feature type="transmembrane region" description="Helical" evidence="1">
    <location>
        <begin position="148"/>
        <end position="168"/>
    </location>
</feature>
<sequence length="174" mass="18292">MSLADESDRVVDDRAAALVPGDPYASDPARPATSARGPWWRWLFLLPGLLAVGYGAYGLLTAGERVPLPAWATWFVGSALLNDLVVAPLWIGLGWLSAKILPRPARPAAVVGVAVAGVLTLIALPYVLGPGARSDNSSFLPHDIGRNVLLIDLAVLLAAAVWGTVATVRARRAD</sequence>
<name>A0A1G7IA57_9ACTN</name>
<organism evidence="2 3">
    <name type="scientific">Blastococcus aurantiacus</name>
    <dbReference type="NCBI Taxonomy" id="1550231"/>
    <lineage>
        <taxon>Bacteria</taxon>
        <taxon>Bacillati</taxon>
        <taxon>Actinomycetota</taxon>
        <taxon>Actinomycetes</taxon>
        <taxon>Geodermatophilales</taxon>
        <taxon>Geodermatophilaceae</taxon>
        <taxon>Blastococcus</taxon>
    </lineage>
</organism>
<keyword evidence="1" id="KW-0472">Membrane</keyword>
<dbReference type="AlphaFoldDB" id="A0A1G7IA57"/>
<keyword evidence="1" id="KW-1133">Transmembrane helix</keyword>